<gene>
    <name evidence="3" type="ORF">S06H3_65324</name>
</gene>
<feature type="domain" description="Nuclease associated modular" evidence="2">
    <location>
        <begin position="30"/>
        <end position="46"/>
    </location>
</feature>
<reference evidence="3" key="1">
    <citation type="journal article" date="2014" name="Front. Microbiol.">
        <title>High frequency of phylogenetically diverse reductive dehalogenase-homologous genes in deep subseafloor sedimentary metagenomes.</title>
        <authorList>
            <person name="Kawai M."/>
            <person name="Futagami T."/>
            <person name="Toyoda A."/>
            <person name="Takaki Y."/>
            <person name="Nishi S."/>
            <person name="Hori S."/>
            <person name="Arai W."/>
            <person name="Tsubouchi T."/>
            <person name="Morono Y."/>
            <person name="Uchiyama I."/>
            <person name="Ito T."/>
            <person name="Fujiyama A."/>
            <person name="Inagaki F."/>
            <person name="Takami H."/>
        </authorList>
    </citation>
    <scope>NUCLEOTIDE SEQUENCE</scope>
    <source>
        <strain evidence="3">Expedition CK06-06</strain>
    </source>
</reference>
<dbReference type="Pfam" id="PF07460">
    <property type="entry name" value="NUMOD3"/>
    <property type="match status" value="1"/>
</dbReference>
<dbReference type="SUPFAM" id="SSF64496">
    <property type="entry name" value="DNA-binding domain of intron-encoded endonucleases"/>
    <property type="match status" value="1"/>
</dbReference>
<dbReference type="GO" id="GO:0003677">
    <property type="term" value="F:DNA binding"/>
    <property type="evidence" value="ECO:0007669"/>
    <property type="project" value="InterPro"/>
</dbReference>
<protein>
    <recommendedName>
        <fullName evidence="2">Nuclease associated modular domain-containing protein</fullName>
    </recommendedName>
</protein>
<feature type="compositionally biased region" description="Basic and acidic residues" evidence="1">
    <location>
        <begin position="80"/>
        <end position="97"/>
    </location>
</feature>
<evidence type="ECO:0000313" key="3">
    <source>
        <dbReference type="EMBL" id="GAI67546.1"/>
    </source>
</evidence>
<feature type="domain" description="Nuclease associated modular" evidence="2">
    <location>
        <begin position="13"/>
        <end position="29"/>
    </location>
</feature>
<dbReference type="SMART" id="SM00496">
    <property type="entry name" value="IENR2"/>
    <property type="match status" value="4"/>
</dbReference>
<evidence type="ECO:0000256" key="1">
    <source>
        <dbReference type="SAM" id="MobiDB-lite"/>
    </source>
</evidence>
<dbReference type="InterPro" id="IPR003611">
    <property type="entry name" value="NUMOD3"/>
</dbReference>
<feature type="non-terminal residue" evidence="3">
    <location>
        <position position="1"/>
    </location>
</feature>
<accession>X1RKT1</accession>
<comment type="caution">
    <text evidence="3">The sequence shown here is derived from an EMBL/GenBank/DDBJ whole genome shotgun (WGS) entry which is preliminary data.</text>
</comment>
<feature type="domain" description="Nuclease associated modular" evidence="2">
    <location>
        <begin position="54"/>
        <end position="70"/>
    </location>
</feature>
<name>X1RKT1_9ZZZZ</name>
<feature type="region of interest" description="Disordered" evidence="1">
    <location>
        <begin position="44"/>
        <end position="97"/>
    </location>
</feature>
<proteinExistence type="predicted"/>
<organism evidence="3">
    <name type="scientific">marine sediment metagenome</name>
    <dbReference type="NCBI Taxonomy" id="412755"/>
    <lineage>
        <taxon>unclassified sequences</taxon>
        <taxon>metagenomes</taxon>
        <taxon>ecological metagenomes</taxon>
    </lineage>
</organism>
<feature type="domain" description="Nuclease associated modular" evidence="2">
    <location>
        <begin position="77"/>
        <end position="93"/>
    </location>
</feature>
<dbReference type="AlphaFoldDB" id="X1RKT1"/>
<feature type="non-terminal residue" evidence="3">
    <location>
        <position position="97"/>
    </location>
</feature>
<sequence length="97" mass="11081">KARKGMSPWNKGKRGIYSKGTLEKMSEAKMGHFVSEETKRKMREATIGEKNPFYGKHHTKEVKEKSRKINIGNSHALGHHWTEEAKKKKSKAEMGEG</sequence>
<feature type="compositionally biased region" description="Basic residues" evidence="1">
    <location>
        <begin position="55"/>
        <end position="68"/>
    </location>
</feature>
<dbReference type="EMBL" id="BARV01043945">
    <property type="protein sequence ID" value="GAI67546.1"/>
    <property type="molecule type" value="Genomic_DNA"/>
</dbReference>
<evidence type="ECO:0000259" key="2">
    <source>
        <dbReference type="SMART" id="SM00496"/>
    </source>
</evidence>